<dbReference type="SUPFAM" id="SSF49265">
    <property type="entry name" value="Fibronectin type III"/>
    <property type="match status" value="3"/>
</dbReference>
<dbReference type="Proteomes" id="UP001046870">
    <property type="component" value="Chromosome 2"/>
</dbReference>
<evidence type="ECO:0000313" key="4">
    <source>
        <dbReference type="EMBL" id="KAG7487878.1"/>
    </source>
</evidence>
<evidence type="ECO:0000313" key="5">
    <source>
        <dbReference type="Proteomes" id="UP001046870"/>
    </source>
</evidence>
<protein>
    <recommendedName>
        <fullName evidence="3">Fibronectin type-III domain-containing protein</fullName>
    </recommendedName>
</protein>
<dbReference type="AlphaFoldDB" id="A0A9D3QI38"/>
<evidence type="ECO:0000256" key="2">
    <source>
        <dbReference type="SAM" id="SignalP"/>
    </source>
</evidence>
<dbReference type="InterPro" id="IPR003961">
    <property type="entry name" value="FN3_dom"/>
</dbReference>
<dbReference type="SMART" id="SM00060">
    <property type="entry name" value="FN3"/>
    <property type="match status" value="2"/>
</dbReference>
<dbReference type="InterPro" id="IPR036116">
    <property type="entry name" value="FN3_sf"/>
</dbReference>
<dbReference type="InterPro" id="IPR053073">
    <property type="entry name" value="IL11/IL27_subunit_beta"/>
</dbReference>
<keyword evidence="1" id="KW-0472">Membrane</keyword>
<dbReference type="PANTHER" id="PTHR48483:SF1">
    <property type="entry name" value="INTERLEUKIN-12 RECEPTOR SUBUNIT BETA-1-RELATED"/>
    <property type="match status" value="1"/>
</dbReference>
<feature type="transmembrane region" description="Helical" evidence="1">
    <location>
        <begin position="506"/>
        <end position="526"/>
    </location>
</feature>
<evidence type="ECO:0000256" key="1">
    <source>
        <dbReference type="SAM" id="Phobius"/>
    </source>
</evidence>
<dbReference type="OrthoDB" id="8945484at2759"/>
<gene>
    <name evidence="4" type="ORF">MATL_G00028220</name>
</gene>
<comment type="caution">
    <text evidence="4">The sequence shown here is derived from an EMBL/GenBank/DDBJ whole genome shotgun (WGS) entry which is preliminary data.</text>
</comment>
<keyword evidence="2" id="KW-0732">Signal</keyword>
<dbReference type="CDD" id="cd00063">
    <property type="entry name" value="FN3"/>
    <property type="match status" value="2"/>
</dbReference>
<accession>A0A9D3QI38</accession>
<organism evidence="4 5">
    <name type="scientific">Megalops atlanticus</name>
    <name type="common">Tarpon</name>
    <name type="synonym">Clupea gigantea</name>
    <dbReference type="NCBI Taxonomy" id="7932"/>
    <lineage>
        <taxon>Eukaryota</taxon>
        <taxon>Metazoa</taxon>
        <taxon>Chordata</taxon>
        <taxon>Craniata</taxon>
        <taxon>Vertebrata</taxon>
        <taxon>Euteleostomi</taxon>
        <taxon>Actinopterygii</taxon>
        <taxon>Neopterygii</taxon>
        <taxon>Teleostei</taxon>
        <taxon>Elopiformes</taxon>
        <taxon>Megalopidae</taxon>
        <taxon>Megalops</taxon>
    </lineage>
</organism>
<dbReference type="Gene3D" id="2.60.40.10">
    <property type="entry name" value="Immunoglobulins"/>
    <property type="match status" value="3"/>
</dbReference>
<evidence type="ECO:0000259" key="3">
    <source>
        <dbReference type="PROSITE" id="PS50853"/>
    </source>
</evidence>
<dbReference type="PROSITE" id="PS50853">
    <property type="entry name" value="FN3"/>
    <property type="match status" value="1"/>
</dbReference>
<sequence>METEALFMMLALVIVHVFKGATNEAPSDLQCYKKTTKSDEDFTCTWSHGTYCDSNTYRLHYCFGGEAKSYRCHHSDVKGVCSLILVRENLLAKRKIDVCVEVLLGNRSYNSTNFSAIFDYQVKYDAPYIEMMSRSSGNLTLAWKKPLGEVNGTINEIQFRGLGDQWRNETFQTAGGENELDMYTLSIQDGIVYEVRIRRRAIHLRPCIWSAWSQTKEVPTKIHEPPKVNWTVGKLNNYVRLLKLTWEAPPRPASAGGVNYRISLSIPCRKRPKTIQNENTTEYTTNVTASAVNVTVIAINNAGESPIAHVTIPAEHLLDCPKDKASPPEKMKVRRVCVEWYKLQDGVNGSPSVSNKVNIKDNIKDIIPEIKKGFEDFVRYHYFVHAKRKRESHTIALCPIYKREGVPIHGPQNVTVDVTYNSAIVSWEPIPIKDQQGFLRHYVIDIKSELYTKQVKVEWFQTNCTILNLPARTNYTVHVAGETAMGVGPNVTVHISLPRGLSDSDWIIIGILVVALVLTILCSVIIKRFKSKLLPEIPTPVITETPIPCSRNNEESYPFEEEVHAVTLLQPQQDVCNKSPPSMEESSLLEVRETTLCEDEGEESQTDSDDFQFNFPMSPDYKRQMLSLPAPLESMELTSEQASCEVTTPVYKNGLVFELKTEDTSDKETEL</sequence>
<dbReference type="EMBL" id="JAFDVH010000002">
    <property type="protein sequence ID" value="KAG7487878.1"/>
    <property type="molecule type" value="Genomic_DNA"/>
</dbReference>
<dbReference type="Pfam" id="PF00041">
    <property type="entry name" value="fn3"/>
    <property type="match status" value="1"/>
</dbReference>
<keyword evidence="1" id="KW-1133">Transmembrane helix</keyword>
<feature type="signal peptide" evidence="2">
    <location>
        <begin position="1"/>
        <end position="20"/>
    </location>
</feature>
<dbReference type="PANTHER" id="PTHR48483">
    <property type="entry name" value="INTERLEUKIN-27 SUBUNIT BETA"/>
    <property type="match status" value="1"/>
</dbReference>
<proteinExistence type="predicted"/>
<name>A0A9D3QI38_MEGAT</name>
<keyword evidence="5" id="KW-1185">Reference proteome</keyword>
<feature type="chain" id="PRO_5038976263" description="Fibronectin type-III domain-containing protein" evidence="2">
    <location>
        <begin position="21"/>
        <end position="671"/>
    </location>
</feature>
<keyword evidence="1" id="KW-0812">Transmembrane</keyword>
<dbReference type="InterPro" id="IPR013783">
    <property type="entry name" value="Ig-like_fold"/>
</dbReference>
<feature type="domain" description="Fibronectin type-III" evidence="3">
    <location>
        <begin position="407"/>
        <end position="504"/>
    </location>
</feature>
<reference evidence="4" key="1">
    <citation type="submission" date="2021-01" db="EMBL/GenBank/DDBJ databases">
        <authorList>
            <person name="Zahm M."/>
            <person name="Roques C."/>
            <person name="Cabau C."/>
            <person name="Klopp C."/>
            <person name="Donnadieu C."/>
            <person name="Jouanno E."/>
            <person name="Lampietro C."/>
            <person name="Louis A."/>
            <person name="Herpin A."/>
            <person name="Echchiki A."/>
            <person name="Berthelot C."/>
            <person name="Parey E."/>
            <person name="Roest-Crollius H."/>
            <person name="Braasch I."/>
            <person name="Postlethwait J."/>
            <person name="Bobe J."/>
            <person name="Montfort J."/>
            <person name="Bouchez O."/>
            <person name="Begum T."/>
            <person name="Mejri S."/>
            <person name="Adams A."/>
            <person name="Chen W.-J."/>
            <person name="Guiguen Y."/>
        </authorList>
    </citation>
    <scope>NUCLEOTIDE SEQUENCE</scope>
    <source>
        <strain evidence="4">YG-15Mar2019-1</strain>
        <tissue evidence="4">Brain</tissue>
    </source>
</reference>